<dbReference type="CDD" id="cd00090">
    <property type="entry name" value="HTH_ARSR"/>
    <property type="match status" value="1"/>
</dbReference>
<keyword evidence="2 12" id="KW-0678">Repressor</keyword>
<evidence type="ECO:0000256" key="2">
    <source>
        <dbReference type="ARBA" id="ARBA00022491"/>
    </source>
</evidence>
<dbReference type="GO" id="GO:0003677">
    <property type="term" value="F:DNA binding"/>
    <property type="evidence" value="ECO:0007669"/>
    <property type="project" value="UniProtKB-UniRule"/>
</dbReference>
<gene>
    <name evidence="12 16" type="primary">lexA</name>
    <name evidence="16" type="ORF">E6H05_00390</name>
</gene>
<evidence type="ECO:0000259" key="15">
    <source>
        <dbReference type="Pfam" id="PF01726"/>
    </source>
</evidence>
<dbReference type="GO" id="GO:0006260">
    <property type="term" value="P:DNA replication"/>
    <property type="evidence" value="ECO:0007669"/>
    <property type="project" value="UniProtKB-UniRule"/>
</dbReference>
<accession>A0A537J169</accession>
<dbReference type="InterPro" id="IPR036390">
    <property type="entry name" value="WH_DNA-bd_sf"/>
</dbReference>
<proteinExistence type="inferred from homology"/>
<name>A0A537J169_9BACT</name>
<comment type="similarity">
    <text evidence="1 12 13">Belongs to the peptidase S24 family.</text>
</comment>
<evidence type="ECO:0000256" key="12">
    <source>
        <dbReference type="HAMAP-Rule" id="MF_00015"/>
    </source>
</evidence>
<dbReference type="EC" id="3.4.21.88" evidence="12"/>
<keyword evidence="5 12" id="KW-0378">Hydrolase</keyword>
<dbReference type="Proteomes" id="UP000318834">
    <property type="component" value="Unassembled WGS sequence"/>
</dbReference>
<reference evidence="16 17" key="1">
    <citation type="journal article" date="2019" name="Nat. Microbiol.">
        <title>Mediterranean grassland soil C-N compound turnover is dependent on rainfall and depth, and is mediated by genomically divergent microorganisms.</title>
        <authorList>
            <person name="Diamond S."/>
            <person name="Andeer P.F."/>
            <person name="Li Z."/>
            <person name="Crits-Christoph A."/>
            <person name="Burstein D."/>
            <person name="Anantharaman K."/>
            <person name="Lane K.R."/>
            <person name="Thomas B.C."/>
            <person name="Pan C."/>
            <person name="Northen T.R."/>
            <person name="Banfield J.F."/>
        </authorList>
    </citation>
    <scope>NUCLEOTIDE SEQUENCE [LARGE SCALE GENOMIC DNA]</scope>
    <source>
        <strain evidence="16">NP_8</strain>
    </source>
</reference>
<evidence type="ECO:0000313" key="17">
    <source>
        <dbReference type="Proteomes" id="UP000318834"/>
    </source>
</evidence>
<evidence type="ECO:0000256" key="8">
    <source>
        <dbReference type="ARBA" id="ARBA00023125"/>
    </source>
</evidence>
<evidence type="ECO:0000259" key="14">
    <source>
        <dbReference type="Pfam" id="PF00717"/>
    </source>
</evidence>
<dbReference type="PANTHER" id="PTHR33516:SF2">
    <property type="entry name" value="LEXA REPRESSOR-RELATED"/>
    <property type="match status" value="1"/>
</dbReference>
<dbReference type="Pfam" id="PF00717">
    <property type="entry name" value="Peptidase_S24"/>
    <property type="match status" value="1"/>
</dbReference>
<dbReference type="NCBIfam" id="TIGR00498">
    <property type="entry name" value="lexA"/>
    <property type="match status" value="1"/>
</dbReference>
<dbReference type="InterPro" id="IPR036388">
    <property type="entry name" value="WH-like_DNA-bd_sf"/>
</dbReference>
<dbReference type="InterPro" id="IPR050077">
    <property type="entry name" value="LexA_repressor"/>
</dbReference>
<protein>
    <recommendedName>
        <fullName evidence="12">LexA repressor</fullName>
        <ecNumber evidence="12">3.4.21.88</ecNumber>
    </recommendedName>
</protein>
<dbReference type="GO" id="GO:0006281">
    <property type="term" value="P:DNA repair"/>
    <property type="evidence" value="ECO:0007669"/>
    <property type="project" value="UniProtKB-UniRule"/>
</dbReference>
<evidence type="ECO:0000256" key="10">
    <source>
        <dbReference type="ARBA" id="ARBA00023204"/>
    </source>
</evidence>
<keyword evidence="9 12" id="KW-0804">Transcription</keyword>
<evidence type="ECO:0000256" key="9">
    <source>
        <dbReference type="ARBA" id="ARBA00023163"/>
    </source>
</evidence>
<feature type="active site" description="For autocatalytic cleavage activity" evidence="12">
    <location>
        <position position="166"/>
    </location>
</feature>
<evidence type="ECO:0000256" key="5">
    <source>
        <dbReference type="ARBA" id="ARBA00022801"/>
    </source>
</evidence>
<keyword evidence="4 12" id="KW-0227">DNA damage</keyword>
<dbReference type="GO" id="GO:0045892">
    <property type="term" value="P:negative regulation of DNA-templated transcription"/>
    <property type="evidence" value="ECO:0007669"/>
    <property type="project" value="UniProtKB-UniRule"/>
</dbReference>
<dbReference type="Gene3D" id="1.10.10.10">
    <property type="entry name" value="Winged helix-like DNA-binding domain superfamily/Winged helix DNA-binding domain"/>
    <property type="match status" value="1"/>
</dbReference>
<evidence type="ECO:0000256" key="13">
    <source>
        <dbReference type="RuleBase" id="RU003991"/>
    </source>
</evidence>
<dbReference type="FunFam" id="2.10.109.10:FF:000001">
    <property type="entry name" value="LexA repressor"/>
    <property type="match status" value="1"/>
</dbReference>
<evidence type="ECO:0000313" key="16">
    <source>
        <dbReference type="EMBL" id="TMI77283.1"/>
    </source>
</evidence>
<evidence type="ECO:0000256" key="7">
    <source>
        <dbReference type="ARBA" id="ARBA00023015"/>
    </source>
</evidence>
<dbReference type="EMBL" id="VBAP01000004">
    <property type="protein sequence ID" value="TMI77283.1"/>
    <property type="molecule type" value="Genomic_DNA"/>
</dbReference>
<feature type="site" description="Cleavage; by autolysis" evidence="12">
    <location>
        <begin position="92"/>
        <end position="93"/>
    </location>
</feature>
<dbReference type="InterPro" id="IPR036286">
    <property type="entry name" value="LexA/Signal_pep-like_sf"/>
</dbReference>
<dbReference type="HAMAP" id="MF_00015">
    <property type="entry name" value="LexA"/>
    <property type="match status" value="1"/>
</dbReference>
<evidence type="ECO:0000256" key="3">
    <source>
        <dbReference type="ARBA" id="ARBA00022705"/>
    </source>
</evidence>
<dbReference type="InterPro" id="IPR011991">
    <property type="entry name" value="ArsR-like_HTH"/>
</dbReference>
<keyword evidence="10 12" id="KW-0234">DNA repair</keyword>
<feature type="domain" description="LexA repressor DNA-binding" evidence="15">
    <location>
        <begin position="3"/>
        <end position="65"/>
    </location>
</feature>
<keyword evidence="11 12" id="KW-0742">SOS response</keyword>
<dbReference type="GO" id="GO:0004252">
    <property type="term" value="F:serine-type endopeptidase activity"/>
    <property type="evidence" value="ECO:0007669"/>
    <property type="project" value="UniProtKB-UniRule"/>
</dbReference>
<dbReference type="InterPro" id="IPR006200">
    <property type="entry name" value="LexA"/>
</dbReference>
<dbReference type="GO" id="GO:0006508">
    <property type="term" value="P:proteolysis"/>
    <property type="evidence" value="ECO:0007669"/>
    <property type="project" value="InterPro"/>
</dbReference>
<sequence>MATPLTDRQRQVLEHIATSIRRNGIVPSVREIGQALGMRSPSTVHQHLLALERKGYVKRDGDRMRVLEVLDKRILPSGDQVAHLPLVGRVSAGVPILAEENVEDMIPVPRKMVGWHDENCFLLTVRGDSMIHAGIYDGDMVIVRSQPAADPDEIVVALIGEEATVKRLAYEGRQPYLVPENPRYAPIRGEFEIIGKVVGLLRRYAGGQA</sequence>
<feature type="active site" description="For autocatalytic cleavage activity" evidence="12">
    <location>
        <position position="129"/>
    </location>
</feature>
<dbReference type="Pfam" id="PF01726">
    <property type="entry name" value="LexA_DNA_bind"/>
    <property type="match status" value="1"/>
</dbReference>
<evidence type="ECO:0000256" key="1">
    <source>
        <dbReference type="ARBA" id="ARBA00007484"/>
    </source>
</evidence>
<dbReference type="SUPFAM" id="SSF51306">
    <property type="entry name" value="LexA/Signal peptidase"/>
    <property type="match status" value="1"/>
</dbReference>
<evidence type="ECO:0000256" key="11">
    <source>
        <dbReference type="ARBA" id="ARBA00023236"/>
    </source>
</evidence>
<keyword evidence="8 12" id="KW-0238">DNA-binding</keyword>
<dbReference type="PRINTS" id="PR00726">
    <property type="entry name" value="LEXASERPTASE"/>
</dbReference>
<dbReference type="PANTHER" id="PTHR33516">
    <property type="entry name" value="LEXA REPRESSOR"/>
    <property type="match status" value="1"/>
</dbReference>
<keyword evidence="6 12" id="KW-0068">Autocatalytic cleavage</keyword>
<keyword evidence="7 12" id="KW-0805">Transcription regulation</keyword>
<feature type="domain" description="Peptidase S24/S26A/S26B/S26C" evidence="14">
    <location>
        <begin position="85"/>
        <end position="198"/>
    </location>
</feature>
<dbReference type="InterPro" id="IPR006197">
    <property type="entry name" value="Peptidase_S24_LexA"/>
</dbReference>
<comment type="subunit">
    <text evidence="12">Homodimer.</text>
</comment>
<feature type="DNA-binding region" description="H-T-H motif" evidence="12">
    <location>
        <begin position="29"/>
        <end position="49"/>
    </location>
</feature>
<dbReference type="InterPro" id="IPR039418">
    <property type="entry name" value="LexA-like"/>
</dbReference>
<organism evidence="16 17">
    <name type="scientific">Candidatus Segetimicrobium genomatis</name>
    <dbReference type="NCBI Taxonomy" id="2569760"/>
    <lineage>
        <taxon>Bacteria</taxon>
        <taxon>Bacillati</taxon>
        <taxon>Candidatus Sysuimicrobiota</taxon>
        <taxon>Candidatus Sysuimicrobiia</taxon>
        <taxon>Candidatus Sysuimicrobiales</taxon>
        <taxon>Candidatus Segetimicrobiaceae</taxon>
        <taxon>Candidatus Segetimicrobium</taxon>
    </lineage>
</organism>
<dbReference type="CDD" id="cd06529">
    <property type="entry name" value="S24_LexA-like"/>
    <property type="match status" value="1"/>
</dbReference>
<comment type="catalytic activity">
    <reaction evidence="12">
        <text>Hydrolysis of Ala-|-Gly bond in repressor LexA.</text>
        <dbReference type="EC" id="3.4.21.88"/>
    </reaction>
</comment>
<comment type="caution">
    <text evidence="16">The sequence shown here is derived from an EMBL/GenBank/DDBJ whole genome shotgun (WGS) entry which is preliminary data.</text>
</comment>
<dbReference type="GO" id="GO:0009432">
    <property type="term" value="P:SOS response"/>
    <property type="evidence" value="ECO:0007669"/>
    <property type="project" value="UniProtKB-UniRule"/>
</dbReference>
<dbReference type="InterPro" id="IPR006199">
    <property type="entry name" value="LexA_DNA-bd_dom"/>
</dbReference>
<dbReference type="SUPFAM" id="SSF46785">
    <property type="entry name" value="Winged helix' DNA-binding domain"/>
    <property type="match status" value="1"/>
</dbReference>
<comment type="function">
    <text evidence="12">Represses a number of genes involved in the response to DNA damage (SOS response), including recA and lexA. In the presence of single-stranded DNA, RecA interacts with LexA causing an autocatalytic cleavage which disrupts the DNA-binding part of LexA, leading to derepression of the SOS regulon and eventually DNA repair.</text>
</comment>
<evidence type="ECO:0000256" key="4">
    <source>
        <dbReference type="ARBA" id="ARBA00022763"/>
    </source>
</evidence>
<keyword evidence="3 12" id="KW-0235">DNA replication</keyword>
<evidence type="ECO:0000256" key="6">
    <source>
        <dbReference type="ARBA" id="ARBA00022813"/>
    </source>
</evidence>
<dbReference type="Gene3D" id="2.10.109.10">
    <property type="entry name" value="Umud Fragment, subunit A"/>
    <property type="match status" value="1"/>
</dbReference>
<dbReference type="InterPro" id="IPR015927">
    <property type="entry name" value="Peptidase_S24_S26A/B/C"/>
</dbReference>
<dbReference type="AlphaFoldDB" id="A0A537J169"/>